<keyword evidence="3" id="KW-0201">Cytochrome c-type biogenesis</keyword>
<evidence type="ECO:0000256" key="5">
    <source>
        <dbReference type="ARBA" id="ARBA00023136"/>
    </source>
</evidence>
<dbReference type="EMBL" id="DSXI01000163">
    <property type="protein sequence ID" value="HGS04671.1"/>
    <property type="molecule type" value="Genomic_DNA"/>
</dbReference>
<sequence length="277" mass="30195">MAGIFLSLAVMAYFGASAVWIAYFLAQRERLCRWGTLGLAGGWGFHSLALALQTWSLGRLPMATLGEALLVLSWALVGAFLVLYWRLPIKVLGALATPLAALMVSGGLLLPGGKGRVSPHLTSFWVHLHAVLTFLGVAALTLAGLAGLLYLIQERGIKRKKFGFFSRRLPSLTQLDRLNHVCLAAGFPLLTLGLITGSLYAQYTLGRFFNWDPKEILAVIAWLVYAVLLHERLTVGWRGRRAAWLALAGLSVLAVTFVGANVWFGGYHSFSRFSGQP</sequence>
<dbReference type="GO" id="GO:0017004">
    <property type="term" value="P:cytochrome complex assembly"/>
    <property type="evidence" value="ECO:0007669"/>
    <property type="project" value="UniProtKB-KW"/>
</dbReference>
<dbReference type="PANTHER" id="PTHR30071:SF1">
    <property type="entry name" value="CYTOCHROME B_B6 PROTEIN-RELATED"/>
    <property type="match status" value="1"/>
</dbReference>
<feature type="transmembrane region" description="Helical" evidence="6">
    <location>
        <begin position="91"/>
        <end position="110"/>
    </location>
</feature>
<feature type="domain" description="Cytochrome c assembly protein" evidence="7">
    <location>
        <begin position="64"/>
        <end position="268"/>
    </location>
</feature>
<evidence type="ECO:0000256" key="6">
    <source>
        <dbReference type="SAM" id="Phobius"/>
    </source>
</evidence>
<dbReference type="GO" id="GO:0005886">
    <property type="term" value="C:plasma membrane"/>
    <property type="evidence" value="ECO:0007669"/>
    <property type="project" value="TreeGrafter"/>
</dbReference>
<feature type="transmembrane region" description="Helical" evidence="6">
    <location>
        <begin position="37"/>
        <end position="56"/>
    </location>
</feature>
<accession>A0A7V4G7J0</accession>
<feature type="transmembrane region" description="Helical" evidence="6">
    <location>
        <begin position="6"/>
        <end position="25"/>
    </location>
</feature>
<feature type="transmembrane region" description="Helical" evidence="6">
    <location>
        <begin position="178"/>
        <end position="201"/>
    </location>
</feature>
<organism evidence="8">
    <name type="scientific">Desulfobacca acetoxidans</name>
    <dbReference type="NCBI Taxonomy" id="60893"/>
    <lineage>
        <taxon>Bacteria</taxon>
        <taxon>Pseudomonadati</taxon>
        <taxon>Thermodesulfobacteriota</taxon>
        <taxon>Desulfobaccia</taxon>
        <taxon>Desulfobaccales</taxon>
        <taxon>Desulfobaccaceae</taxon>
        <taxon>Desulfobacca</taxon>
    </lineage>
</organism>
<dbReference type="AlphaFoldDB" id="A0A7V4G7J0"/>
<keyword evidence="2 6" id="KW-0812">Transmembrane</keyword>
<gene>
    <name evidence="8" type="ORF">ENT08_02860</name>
</gene>
<evidence type="ECO:0000313" key="8">
    <source>
        <dbReference type="EMBL" id="HGS04671.1"/>
    </source>
</evidence>
<feature type="transmembrane region" description="Helical" evidence="6">
    <location>
        <begin position="130"/>
        <end position="152"/>
    </location>
</feature>
<evidence type="ECO:0000256" key="4">
    <source>
        <dbReference type="ARBA" id="ARBA00022989"/>
    </source>
</evidence>
<dbReference type="InterPro" id="IPR045062">
    <property type="entry name" value="Cyt_c_biogenesis_CcsA/CcmC"/>
</dbReference>
<evidence type="ECO:0000259" key="7">
    <source>
        <dbReference type="Pfam" id="PF01578"/>
    </source>
</evidence>
<comment type="subcellular location">
    <subcellularLocation>
        <location evidence="1">Membrane</location>
        <topology evidence="1">Multi-pass membrane protein</topology>
    </subcellularLocation>
</comment>
<feature type="transmembrane region" description="Helical" evidence="6">
    <location>
        <begin position="62"/>
        <end position="84"/>
    </location>
</feature>
<keyword evidence="5 6" id="KW-0472">Membrane</keyword>
<dbReference type="Pfam" id="PF01578">
    <property type="entry name" value="Cytochrom_C_asm"/>
    <property type="match status" value="1"/>
</dbReference>
<comment type="caution">
    <text evidence="8">The sequence shown here is derived from an EMBL/GenBank/DDBJ whole genome shotgun (WGS) entry which is preliminary data.</text>
</comment>
<reference evidence="8" key="1">
    <citation type="journal article" date="2020" name="mSystems">
        <title>Genome- and Community-Level Interaction Insights into Carbon Utilization and Element Cycling Functions of Hydrothermarchaeota in Hydrothermal Sediment.</title>
        <authorList>
            <person name="Zhou Z."/>
            <person name="Liu Y."/>
            <person name="Xu W."/>
            <person name="Pan J."/>
            <person name="Luo Z.H."/>
            <person name="Li M."/>
        </authorList>
    </citation>
    <scope>NUCLEOTIDE SEQUENCE [LARGE SCALE GENOMIC DNA]</scope>
    <source>
        <strain evidence="8">SpSt-548</strain>
    </source>
</reference>
<proteinExistence type="predicted"/>
<protein>
    <submittedName>
        <fullName evidence="8">C-type cytochrome biogenesis protein CcsB</fullName>
    </submittedName>
</protein>
<evidence type="ECO:0000256" key="1">
    <source>
        <dbReference type="ARBA" id="ARBA00004141"/>
    </source>
</evidence>
<keyword evidence="4 6" id="KW-1133">Transmembrane helix</keyword>
<evidence type="ECO:0000256" key="3">
    <source>
        <dbReference type="ARBA" id="ARBA00022748"/>
    </source>
</evidence>
<feature type="transmembrane region" description="Helical" evidence="6">
    <location>
        <begin position="213"/>
        <end position="230"/>
    </location>
</feature>
<dbReference type="PANTHER" id="PTHR30071">
    <property type="entry name" value="HEME EXPORTER PROTEIN C"/>
    <property type="match status" value="1"/>
</dbReference>
<name>A0A7V4G7J0_9BACT</name>
<evidence type="ECO:0000256" key="2">
    <source>
        <dbReference type="ARBA" id="ARBA00022692"/>
    </source>
</evidence>
<feature type="transmembrane region" description="Helical" evidence="6">
    <location>
        <begin position="242"/>
        <end position="264"/>
    </location>
</feature>
<dbReference type="InterPro" id="IPR002541">
    <property type="entry name" value="Cyt_c_assembly"/>
</dbReference>
<dbReference type="GO" id="GO:0020037">
    <property type="term" value="F:heme binding"/>
    <property type="evidence" value="ECO:0007669"/>
    <property type="project" value="InterPro"/>
</dbReference>